<sequence length="463" mass="52673">MESVQALGLSSTSKVLPALTKSVEHKPGFIVLLFRYALPFLLFDMIAVGIVSFLYFGPRLAYFFSWMEFFLYGASVSLLAGLHKGFRSRHFRWFIVLYLVLILFSLGGVVLAVFIRIEGLGLLHGVFWFLLLRAVMAIGYVTAFTNFLFLPLLNIGIVLWQNVAKIAEACLLRIFPGVNRMNLRERLLRAGCSVLVISSFGYSIFIEPNTLRVEEIEILSDKVVEDITILHLTDMHIKAIGYHERKLFRRIQELDPDIILQTGDLLDLYNPEEWDTELMNDLADLFRQLSPKYGTYWIVGNHDYGLEKIAWFYERAGVRLLHDDEWLIADDFGRLRLLGLSWLKSRWEREKGFIENWLKPAGEDDFTIVMGHAPDYILDILDLKIDLALAGHLHGGQVGIPGLQSLLLTAILQELGSDFPAEWSAGYREIENLRINVSIGTGSHGPTRVCCPPTMTLFTVKKS</sequence>
<reference evidence="3" key="1">
    <citation type="journal article" date="2015" name="PeerJ">
        <title>First genomic representation of candidate bacterial phylum KSB3 points to enhanced environmental sensing as a trigger of wastewater bulking.</title>
        <authorList>
            <person name="Sekiguchi Y."/>
            <person name="Ohashi A."/>
            <person name="Parks D.H."/>
            <person name="Yamauchi T."/>
            <person name="Tyson G.W."/>
            <person name="Hugenholtz P."/>
        </authorList>
    </citation>
    <scope>NUCLEOTIDE SEQUENCE [LARGE SCALE GENOMIC DNA]</scope>
</reference>
<dbReference type="Gene3D" id="3.60.21.10">
    <property type="match status" value="1"/>
</dbReference>
<organism evidence="3">
    <name type="scientific">Vecturithrix granuli</name>
    <dbReference type="NCBI Taxonomy" id="1499967"/>
    <lineage>
        <taxon>Bacteria</taxon>
        <taxon>Candidatus Moduliflexota</taxon>
        <taxon>Candidatus Vecturitrichia</taxon>
        <taxon>Candidatus Vecturitrichales</taxon>
        <taxon>Candidatus Vecturitrichaceae</taxon>
        <taxon>Candidatus Vecturithrix</taxon>
    </lineage>
</organism>
<gene>
    <name evidence="3" type="ORF">U27_03470</name>
</gene>
<evidence type="ECO:0000256" key="1">
    <source>
        <dbReference type="SAM" id="Phobius"/>
    </source>
</evidence>
<feature type="transmembrane region" description="Helical" evidence="1">
    <location>
        <begin position="94"/>
        <end position="115"/>
    </location>
</feature>
<dbReference type="Pfam" id="PF00149">
    <property type="entry name" value="Metallophos"/>
    <property type="match status" value="1"/>
</dbReference>
<feature type="domain" description="Calcineurin-like phosphoesterase" evidence="2">
    <location>
        <begin position="228"/>
        <end position="395"/>
    </location>
</feature>
<proteinExistence type="predicted"/>
<dbReference type="InterPro" id="IPR029052">
    <property type="entry name" value="Metallo-depent_PP-like"/>
</dbReference>
<name>A0A081BW03_VECG1</name>
<evidence type="ECO:0000313" key="3">
    <source>
        <dbReference type="EMBL" id="GAK56508.1"/>
    </source>
</evidence>
<dbReference type="EMBL" id="DF820464">
    <property type="protein sequence ID" value="GAK56508.1"/>
    <property type="molecule type" value="Genomic_DNA"/>
</dbReference>
<dbReference type="InterPro" id="IPR051158">
    <property type="entry name" value="Metallophosphoesterase_sf"/>
</dbReference>
<keyword evidence="1" id="KW-0812">Transmembrane</keyword>
<keyword evidence="1" id="KW-0472">Membrane</keyword>
<dbReference type="AlphaFoldDB" id="A0A081BW03"/>
<dbReference type="HOGENOM" id="CLU_590077_0_0_0"/>
<evidence type="ECO:0000259" key="2">
    <source>
        <dbReference type="Pfam" id="PF00149"/>
    </source>
</evidence>
<protein>
    <submittedName>
        <fullName evidence="3">Metallophosphoesterase</fullName>
    </submittedName>
</protein>
<evidence type="ECO:0000313" key="4">
    <source>
        <dbReference type="Proteomes" id="UP000030661"/>
    </source>
</evidence>
<dbReference type="SUPFAM" id="SSF56300">
    <property type="entry name" value="Metallo-dependent phosphatases"/>
    <property type="match status" value="1"/>
</dbReference>
<dbReference type="PANTHER" id="PTHR31302:SF0">
    <property type="entry name" value="TRANSMEMBRANE PROTEIN WITH METALLOPHOSPHOESTERASE DOMAIN"/>
    <property type="match status" value="1"/>
</dbReference>
<dbReference type="eggNOG" id="COG1408">
    <property type="taxonomic scope" value="Bacteria"/>
</dbReference>
<dbReference type="STRING" id="1499967.U27_03470"/>
<accession>A0A081BW03</accession>
<feature type="transmembrane region" description="Helical" evidence="1">
    <location>
        <begin position="187"/>
        <end position="205"/>
    </location>
</feature>
<dbReference type="PANTHER" id="PTHR31302">
    <property type="entry name" value="TRANSMEMBRANE PROTEIN WITH METALLOPHOSPHOESTERASE DOMAIN-RELATED"/>
    <property type="match status" value="1"/>
</dbReference>
<feature type="transmembrane region" description="Helical" evidence="1">
    <location>
        <begin position="36"/>
        <end position="56"/>
    </location>
</feature>
<dbReference type="Proteomes" id="UP000030661">
    <property type="component" value="Unassembled WGS sequence"/>
</dbReference>
<keyword evidence="4" id="KW-1185">Reference proteome</keyword>
<feature type="transmembrane region" description="Helical" evidence="1">
    <location>
        <begin position="127"/>
        <end position="150"/>
    </location>
</feature>
<dbReference type="InterPro" id="IPR004843">
    <property type="entry name" value="Calcineurin-like_PHP"/>
</dbReference>
<feature type="transmembrane region" description="Helical" evidence="1">
    <location>
        <begin position="62"/>
        <end position="82"/>
    </location>
</feature>
<keyword evidence="1" id="KW-1133">Transmembrane helix</keyword>
<dbReference type="GO" id="GO:0016787">
    <property type="term" value="F:hydrolase activity"/>
    <property type="evidence" value="ECO:0007669"/>
    <property type="project" value="InterPro"/>
</dbReference>